<dbReference type="Proteomes" id="UP000308600">
    <property type="component" value="Unassembled WGS sequence"/>
</dbReference>
<sequence length="560" mass="63334">MIQRLHALISVDVNNTVKILHPSFAEYLLNTQSHVDKLYYIDSDYGHSRLVSSCFQVLESNLKFNVYDIPSSYMLNKEVVGLQEKKNDPKLSHIHYAALFWIFHLEKSKYMSTKQARVLCKIFGGPSALYWMEILSLHNSFYEGLRGIQGISQMEIIAMQDQIEEAKSLVKIQRETHSLCNDLYHFVDLVKEAGSVSIPHIYLSCLPIIPKDSILQKQILPYFKNIVHINRIPDTWIPYNMVLNGHSYSVSSVVYSPDGRYLVSGSYDKTVRIWNATTGQPLGKPFQGHNDSVQSVAYSPDGRHVISGSYDRTVRIWDATTGQTVGQPLQGHSSAVSSVVYSPDGRYVVSGSYDRTVRIWDAITGQPVVKSVAFSPDSRYVVSGSSDMTVRIWNATIGQPVDQPLTGHSDSVESVIYSLDSKFVVSGSSDKIAEVWNANTNQPLHSQHHPHYVQFPVNKHILPHSHFAPMSKNCIPCSGLVNLNHLSQNTMLASALLNAHYLHEWVTFNDKHIFWLPLYLRKHMPPSLVLTISQDPLDYGLVMDWTNFVHGEQWTSIFTN</sequence>
<proteinExistence type="predicted"/>
<gene>
    <name evidence="1" type="ORF">BDN72DRAFT_778161</name>
</gene>
<accession>A0ACD3A6Z4</accession>
<evidence type="ECO:0000313" key="1">
    <source>
        <dbReference type="EMBL" id="TFK61453.1"/>
    </source>
</evidence>
<evidence type="ECO:0000313" key="2">
    <source>
        <dbReference type="Proteomes" id="UP000308600"/>
    </source>
</evidence>
<protein>
    <submittedName>
        <fullName evidence="1">WD40 repeat-like protein</fullName>
    </submittedName>
</protein>
<dbReference type="EMBL" id="ML208658">
    <property type="protein sequence ID" value="TFK61453.1"/>
    <property type="molecule type" value="Genomic_DNA"/>
</dbReference>
<name>A0ACD3A6Z4_9AGAR</name>
<reference evidence="1 2" key="1">
    <citation type="journal article" date="2019" name="Nat. Ecol. Evol.">
        <title>Megaphylogeny resolves global patterns of mushroom evolution.</title>
        <authorList>
            <person name="Varga T."/>
            <person name="Krizsan K."/>
            <person name="Foldi C."/>
            <person name="Dima B."/>
            <person name="Sanchez-Garcia M."/>
            <person name="Sanchez-Ramirez S."/>
            <person name="Szollosi G.J."/>
            <person name="Szarkandi J.G."/>
            <person name="Papp V."/>
            <person name="Albert L."/>
            <person name="Andreopoulos W."/>
            <person name="Angelini C."/>
            <person name="Antonin V."/>
            <person name="Barry K.W."/>
            <person name="Bougher N.L."/>
            <person name="Buchanan P."/>
            <person name="Buyck B."/>
            <person name="Bense V."/>
            <person name="Catcheside P."/>
            <person name="Chovatia M."/>
            <person name="Cooper J."/>
            <person name="Damon W."/>
            <person name="Desjardin D."/>
            <person name="Finy P."/>
            <person name="Geml J."/>
            <person name="Haridas S."/>
            <person name="Hughes K."/>
            <person name="Justo A."/>
            <person name="Karasinski D."/>
            <person name="Kautmanova I."/>
            <person name="Kiss B."/>
            <person name="Kocsube S."/>
            <person name="Kotiranta H."/>
            <person name="LaButti K.M."/>
            <person name="Lechner B.E."/>
            <person name="Liimatainen K."/>
            <person name="Lipzen A."/>
            <person name="Lukacs Z."/>
            <person name="Mihaltcheva S."/>
            <person name="Morgado L.N."/>
            <person name="Niskanen T."/>
            <person name="Noordeloos M.E."/>
            <person name="Ohm R.A."/>
            <person name="Ortiz-Santana B."/>
            <person name="Ovrebo C."/>
            <person name="Racz N."/>
            <person name="Riley R."/>
            <person name="Savchenko A."/>
            <person name="Shiryaev A."/>
            <person name="Soop K."/>
            <person name="Spirin V."/>
            <person name="Szebenyi C."/>
            <person name="Tomsovsky M."/>
            <person name="Tulloss R.E."/>
            <person name="Uehling J."/>
            <person name="Grigoriev I.V."/>
            <person name="Vagvolgyi C."/>
            <person name="Papp T."/>
            <person name="Martin F.M."/>
            <person name="Miettinen O."/>
            <person name="Hibbett D.S."/>
            <person name="Nagy L.G."/>
        </authorList>
    </citation>
    <scope>NUCLEOTIDE SEQUENCE [LARGE SCALE GENOMIC DNA]</scope>
    <source>
        <strain evidence="1 2">NL-1719</strain>
    </source>
</reference>
<keyword evidence="2" id="KW-1185">Reference proteome</keyword>
<organism evidence="1 2">
    <name type="scientific">Pluteus cervinus</name>
    <dbReference type="NCBI Taxonomy" id="181527"/>
    <lineage>
        <taxon>Eukaryota</taxon>
        <taxon>Fungi</taxon>
        <taxon>Dikarya</taxon>
        <taxon>Basidiomycota</taxon>
        <taxon>Agaricomycotina</taxon>
        <taxon>Agaricomycetes</taxon>
        <taxon>Agaricomycetidae</taxon>
        <taxon>Agaricales</taxon>
        <taxon>Pluteineae</taxon>
        <taxon>Pluteaceae</taxon>
        <taxon>Pluteus</taxon>
    </lineage>
</organism>